<dbReference type="GO" id="GO:0004497">
    <property type="term" value="F:monooxygenase activity"/>
    <property type="evidence" value="ECO:0007669"/>
    <property type="project" value="UniProtKB-KW"/>
</dbReference>
<keyword evidence="15" id="KW-1185">Reference proteome</keyword>
<dbReference type="Gene3D" id="1.10.630.10">
    <property type="entry name" value="Cytochrome P450"/>
    <property type="match status" value="1"/>
</dbReference>
<accession>A0A7J6VKD2</accession>
<keyword evidence="4 13" id="KW-0812">Transmembrane</keyword>
<evidence type="ECO:0000256" key="9">
    <source>
        <dbReference type="ARBA" id="ARBA00023033"/>
    </source>
</evidence>
<evidence type="ECO:0000313" key="15">
    <source>
        <dbReference type="Proteomes" id="UP000554482"/>
    </source>
</evidence>
<comment type="similarity">
    <text evidence="2 12">Belongs to the cytochrome P450 family.</text>
</comment>
<keyword evidence="5 11" id="KW-0479">Metal-binding</keyword>
<dbReference type="InterPro" id="IPR050665">
    <property type="entry name" value="Cytochrome_P450_Monooxygen"/>
</dbReference>
<dbReference type="EMBL" id="JABWDY010030977">
    <property type="protein sequence ID" value="KAF5185231.1"/>
    <property type="molecule type" value="Genomic_DNA"/>
</dbReference>
<dbReference type="PRINTS" id="PR00463">
    <property type="entry name" value="EP450I"/>
</dbReference>
<comment type="subcellular location">
    <subcellularLocation>
        <location evidence="1">Membrane</location>
    </subcellularLocation>
</comment>
<dbReference type="Pfam" id="PF00067">
    <property type="entry name" value="p450"/>
    <property type="match status" value="1"/>
</dbReference>
<dbReference type="GO" id="GO:0020037">
    <property type="term" value="F:heme binding"/>
    <property type="evidence" value="ECO:0007669"/>
    <property type="project" value="InterPro"/>
</dbReference>
<keyword evidence="9 12" id="KW-0503">Monooxygenase</keyword>
<evidence type="ECO:0000256" key="7">
    <source>
        <dbReference type="ARBA" id="ARBA00023002"/>
    </source>
</evidence>
<keyword evidence="10 13" id="KW-0472">Membrane</keyword>
<evidence type="ECO:0000256" key="1">
    <source>
        <dbReference type="ARBA" id="ARBA00004370"/>
    </source>
</evidence>
<dbReference type="SUPFAM" id="SSF48264">
    <property type="entry name" value="Cytochrome P450"/>
    <property type="match status" value="1"/>
</dbReference>
<organism evidence="14 15">
    <name type="scientific">Thalictrum thalictroides</name>
    <name type="common">Rue-anemone</name>
    <name type="synonym">Anemone thalictroides</name>
    <dbReference type="NCBI Taxonomy" id="46969"/>
    <lineage>
        <taxon>Eukaryota</taxon>
        <taxon>Viridiplantae</taxon>
        <taxon>Streptophyta</taxon>
        <taxon>Embryophyta</taxon>
        <taxon>Tracheophyta</taxon>
        <taxon>Spermatophyta</taxon>
        <taxon>Magnoliopsida</taxon>
        <taxon>Ranunculales</taxon>
        <taxon>Ranunculaceae</taxon>
        <taxon>Thalictroideae</taxon>
        <taxon>Thalictrum</taxon>
    </lineage>
</organism>
<dbReference type="CDD" id="cd20642">
    <property type="entry name" value="CYP72"/>
    <property type="match status" value="1"/>
</dbReference>
<evidence type="ECO:0000256" key="11">
    <source>
        <dbReference type="PIRSR" id="PIRSR602401-1"/>
    </source>
</evidence>
<dbReference type="Proteomes" id="UP000554482">
    <property type="component" value="Unassembled WGS sequence"/>
</dbReference>
<evidence type="ECO:0000256" key="12">
    <source>
        <dbReference type="RuleBase" id="RU000461"/>
    </source>
</evidence>
<sequence>MEVVLLTLLVVSSVLIVLWALKTVYWLWLKPMKMKKYLKKQGIDGPSYKLFYGNLKELVMMTKKARSKPMELSHHITPRLLPFEDQAVKTYGKMFVSWIGPTPRVNIMDPELIREILSNKFGHFEKIKSNPIVGLLAKGLANYDGEKWVKHRRIINPAFHQEKLKMMLPAFYACCSELVEKWQKLASPEPCEVDVWPYLQNLTADVISRTAFGSSYEEGRRIFELQMEQAKLLIETLRTIYIPGFRFLPTRRNRRMKEIFKEVCTLLRVMIEKREKAMELGKASTDDLLGILMDSNYKEVKAGGDAKKLGMSIDDVMEECKLFYIAGQETTSTLLVWTMIVLSMHPEWQVKAREEVLQFFGREKPESEGLNRLKVVTMILNEVLRLYPPGLMLTRVTYKEMELGNVRIPPEVELAMPILLVQHDRELWGEDAEEFNPERFSEGISKATKNQVSFFPFGWGPRICMGQGFALTEAKMALAMILQNFSFELSPTYTHAPFTILTLQPQYGAPLILHKL</sequence>
<evidence type="ECO:0000256" key="5">
    <source>
        <dbReference type="ARBA" id="ARBA00022723"/>
    </source>
</evidence>
<dbReference type="InterPro" id="IPR036396">
    <property type="entry name" value="Cyt_P450_sf"/>
</dbReference>
<keyword evidence="8 11" id="KW-0408">Iron</keyword>
<dbReference type="InterPro" id="IPR001128">
    <property type="entry name" value="Cyt_P450"/>
</dbReference>
<dbReference type="GO" id="GO:0016705">
    <property type="term" value="F:oxidoreductase activity, acting on paired donors, with incorporation or reduction of molecular oxygen"/>
    <property type="evidence" value="ECO:0007669"/>
    <property type="project" value="InterPro"/>
</dbReference>
<proteinExistence type="inferred from homology"/>
<dbReference type="GO" id="GO:0044550">
    <property type="term" value="P:secondary metabolite biosynthetic process"/>
    <property type="evidence" value="ECO:0007669"/>
    <property type="project" value="UniProtKB-ARBA"/>
</dbReference>
<keyword evidence="6 13" id="KW-1133">Transmembrane helix</keyword>
<protein>
    <submittedName>
        <fullName evidence="14">Cytochrome p450</fullName>
    </submittedName>
</protein>
<evidence type="ECO:0000256" key="4">
    <source>
        <dbReference type="ARBA" id="ARBA00022692"/>
    </source>
</evidence>
<dbReference type="InterPro" id="IPR017972">
    <property type="entry name" value="Cyt_P450_CS"/>
</dbReference>
<evidence type="ECO:0000256" key="6">
    <source>
        <dbReference type="ARBA" id="ARBA00022989"/>
    </source>
</evidence>
<name>A0A7J6VKD2_THATH</name>
<dbReference type="OrthoDB" id="1470350at2759"/>
<feature type="transmembrane region" description="Helical" evidence="13">
    <location>
        <begin position="6"/>
        <end position="29"/>
    </location>
</feature>
<feature type="binding site" description="axial binding residue" evidence="11">
    <location>
        <position position="464"/>
    </location>
    <ligand>
        <name>heme</name>
        <dbReference type="ChEBI" id="CHEBI:30413"/>
    </ligand>
    <ligandPart>
        <name>Fe</name>
        <dbReference type="ChEBI" id="CHEBI:18248"/>
    </ligandPart>
</feature>
<reference evidence="14 15" key="1">
    <citation type="submission" date="2020-06" db="EMBL/GenBank/DDBJ databases">
        <title>Transcriptomic and genomic resources for Thalictrum thalictroides and T. hernandezii: Facilitating candidate gene discovery in an emerging model plant lineage.</title>
        <authorList>
            <person name="Arias T."/>
            <person name="Riano-Pachon D.M."/>
            <person name="Di Stilio V.S."/>
        </authorList>
    </citation>
    <scope>NUCLEOTIDE SEQUENCE [LARGE SCALE GENOMIC DNA]</scope>
    <source>
        <strain evidence="15">cv. WT478/WT964</strain>
        <tissue evidence="14">Leaves</tissue>
    </source>
</reference>
<evidence type="ECO:0000256" key="3">
    <source>
        <dbReference type="ARBA" id="ARBA00022617"/>
    </source>
</evidence>
<gene>
    <name evidence="14" type="ORF">FRX31_025182</name>
</gene>
<evidence type="ECO:0000256" key="8">
    <source>
        <dbReference type="ARBA" id="ARBA00023004"/>
    </source>
</evidence>
<evidence type="ECO:0000256" key="2">
    <source>
        <dbReference type="ARBA" id="ARBA00010617"/>
    </source>
</evidence>
<keyword evidence="3 11" id="KW-0349">Heme</keyword>
<dbReference type="AlphaFoldDB" id="A0A7J6VKD2"/>
<dbReference type="FunFam" id="1.10.630.10:FF:000029">
    <property type="entry name" value="Cytochrome P450 734A1"/>
    <property type="match status" value="1"/>
</dbReference>
<dbReference type="GO" id="GO:0016020">
    <property type="term" value="C:membrane"/>
    <property type="evidence" value="ECO:0007669"/>
    <property type="project" value="UniProtKB-SubCell"/>
</dbReference>
<evidence type="ECO:0000313" key="14">
    <source>
        <dbReference type="EMBL" id="KAF5185231.1"/>
    </source>
</evidence>
<evidence type="ECO:0000256" key="10">
    <source>
        <dbReference type="ARBA" id="ARBA00023136"/>
    </source>
</evidence>
<comment type="caution">
    <text evidence="14">The sequence shown here is derived from an EMBL/GenBank/DDBJ whole genome shotgun (WGS) entry which is preliminary data.</text>
</comment>
<dbReference type="PRINTS" id="PR00385">
    <property type="entry name" value="P450"/>
</dbReference>
<dbReference type="InterPro" id="IPR002401">
    <property type="entry name" value="Cyt_P450_E_grp-I"/>
</dbReference>
<keyword evidence="7 12" id="KW-0560">Oxidoreductase</keyword>
<evidence type="ECO:0000256" key="13">
    <source>
        <dbReference type="SAM" id="Phobius"/>
    </source>
</evidence>
<comment type="cofactor">
    <cofactor evidence="11">
        <name>heme</name>
        <dbReference type="ChEBI" id="CHEBI:30413"/>
    </cofactor>
</comment>
<dbReference type="PANTHER" id="PTHR24282">
    <property type="entry name" value="CYTOCHROME P450 FAMILY MEMBER"/>
    <property type="match status" value="1"/>
</dbReference>
<dbReference type="GO" id="GO:0005506">
    <property type="term" value="F:iron ion binding"/>
    <property type="evidence" value="ECO:0007669"/>
    <property type="project" value="InterPro"/>
</dbReference>
<dbReference type="PANTHER" id="PTHR24282:SF255">
    <property type="entry name" value="CYTOCHROME P450 72A11-RELATED"/>
    <property type="match status" value="1"/>
</dbReference>
<dbReference type="PROSITE" id="PS00086">
    <property type="entry name" value="CYTOCHROME_P450"/>
    <property type="match status" value="1"/>
</dbReference>